<evidence type="ECO:0000313" key="4">
    <source>
        <dbReference type="Proteomes" id="UP000646827"/>
    </source>
</evidence>
<evidence type="ECO:0000256" key="2">
    <source>
        <dbReference type="SAM" id="Phobius"/>
    </source>
</evidence>
<dbReference type="AlphaFoldDB" id="A0A8H7S252"/>
<name>A0A8H7S252_9FUNG</name>
<evidence type="ECO:0008006" key="5">
    <source>
        <dbReference type="Google" id="ProtNLM"/>
    </source>
</evidence>
<dbReference type="Gene3D" id="3.30.420.10">
    <property type="entry name" value="Ribonuclease H-like superfamily/Ribonuclease H"/>
    <property type="match status" value="1"/>
</dbReference>
<dbReference type="GO" id="GO:0003676">
    <property type="term" value="F:nucleic acid binding"/>
    <property type="evidence" value="ECO:0007669"/>
    <property type="project" value="InterPro"/>
</dbReference>
<dbReference type="SUPFAM" id="SSF53098">
    <property type="entry name" value="Ribonuclease H-like"/>
    <property type="match status" value="1"/>
</dbReference>
<proteinExistence type="predicted"/>
<reference evidence="3 4" key="1">
    <citation type="submission" date="2020-12" db="EMBL/GenBank/DDBJ databases">
        <title>Metabolic potential, ecology and presence of endohyphal bacteria is reflected in genomic diversity of Mucoromycotina.</title>
        <authorList>
            <person name="Muszewska A."/>
            <person name="Okrasinska A."/>
            <person name="Steczkiewicz K."/>
            <person name="Drgas O."/>
            <person name="Orlowska M."/>
            <person name="Perlinska-Lenart U."/>
            <person name="Aleksandrzak-Piekarczyk T."/>
            <person name="Szatraj K."/>
            <person name="Zielenkiewicz U."/>
            <person name="Pilsyk S."/>
            <person name="Malc E."/>
            <person name="Mieczkowski P."/>
            <person name="Kruszewska J.S."/>
            <person name="Biernat P."/>
            <person name="Pawlowska J."/>
        </authorList>
    </citation>
    <scope>NUCLEOTIDE SEQUENCE [LARGE SCALE GENOMIC DNA]</scope>
    <source>
        <strain evidence="3 4">CBS 142.35</strain>
    </source>
</reference>
<keyword evidence="2" id="KW-0472">Membrane</keyword>
<feature type="compositionally biased region" description="Low complexity" evidence="1">
    <location>
        <begin position="68"/>
        <end position="80"/>
    </location>
</feature>
<protein>
    <recommendedName>
        <fullName evidence="5">3'-5' exonuclease domain-containing protein</fullName>
    </recommendedName>
</protein>
<feature type="compositionally biased region" description="Low complexity" evidence="1">
    <location>
        <begin position="50"/>
        <end position="59"/>
    </location>
</feature>
<comment type="caution">
    <text evidence="3">The sequence shown here is derived from an EMBL/GenBank/DDBJ whole genome shotgun (WGS) entry which is preliminary data.</text>
</comment>
<accession>A0A8H7S252</accession>
<keyword evidence="2" id="KW-0812">Transmembrane</keyword>
<dbReference type="OrthoDB" id="1920326at2759"/>
<organism evidence="3 4">
    <name type="scientific">Circinella minor</name>
    <dbReference type="NCBI Taxonomy" id="1195481"/>
    <lineage>
        <taxon>Eukaryota</taxon>
        <taxon>Fungi</taxon>
        <taxon>Fungi incertae sedis</taxon>
        <taxon>Mucoromycota</taxon>
        <taxon>Mucoromycotina</taxon>
        <taxon>Mucoromycetes</taxon>
        <taxon>Mucorales</taxon>
        <taxon>Lichtheimiaceae</taxon>
        <taxon>Circinella</taxon>
    </lineage>
</organism>
<evidence type="ECO:0000256" key="1">
    <source>
        <dbReference type="SAM" id="MobiDB-lite"/>
    </source>
</evidence>
<dbReference type="InterPro" id="IPR036397">
    <property type="entry name" value="RNaseH_sf"/>
</dbReference>
<evidence type="ECO:0000313" key="3">
    <source>
        <dbReference type="EMBL" id="KAG2220830.1"/>
    </source>
</evidence>
<feature type="region of interest" description="Disordered" evidence="1">
    <location>
        <begin position="1"/>
        <end position="87"/>
    </location>
</feature>
<dbReference type="InterPro" id="IPR012337">
    <property type="entry name" value="RNaseH-like_sf"/>
</dbReference>
<keyword evidence="4" id="KW-1185">Reference proteome</keyword>
<feature type="compositionally biased region" description="Basic and acidic residues" evidence="1">
    <location>
        <begin position="27"/>
        <end position="36"/>
    </location>
</feature>
<dbReference type="EMBL" id="JAEPRB010000128">
    <property type="protein sequence ID" value="KAG2220830.1"/>
    <property type="molecule type" value="Genomic_DNA"/>
</dbReference>
<sequence>MGKAMKSARSVKNPLNKYFLATPHTTSHNEDNDRVQHSHVNVNDNKQDEQVGQQEQQQQLNDNTGSDSSSSNHQQNNNQQEEPDGTPFSVSESLYFCFRGRQKFDPALLYRPRIFVWTPDKLFAKLQIVEVNFTVMVLIVILLCPELWILVAAFTYFLDVIDATNICRKTINGHDSELMDSLPYHIQSIFPAILTHRGGISRQLADWLRPWFQNAMGPERLHDLLQELHHLPYAGYVPSATYLRMIYTAIMDQLRLFMDKEMMVLDGVVLKDHTFKIIKHRAKIGGESTFYALYTICNEFKKIRLQLLVPTKKLAHLKTSFEQMLKSYHLYGHQELQIFYTDNIAGDKRFLQETISSLNQPLSATTSSSLLSTTTNNTTHNNSNYISLLVHIFPRYVRTISDVNIAIEHILSDIQDGRSITIGFDTEWNYKLPKKLINLLKSNNLIKVERNVGNDLAKINRDYQVNADRRHVVELGSFAKEQGAGQHGRTNLSNICAAVLESPLYKGDDDRLSNWESPVLTQGWGRTSYGIQYICDKITLTKYSLFSELLATTLQNEYDNQKDVLKKLRQENNFLGHVEEKDTVRYQLENTDICE</sequence>
<dbReference type="Proteomes" id="UP000646827">
    <property type="component" value="Unassembled WGS sequence"/>
</dbReference>
<keyword evidence="2" id="KW-1133">Transmembrane helix</keyword>
<feature type="transmembrane region" description="Helical" evidence="2">
    <location>
        <begin position="131"/>
        <end position="158"/>
    </location>
</feature>
<gene>
    <name evidence="3" type="ORF">INT45_004491</name>
</gene>